<evidence type="ECO:0000313" key="1">
    <source>
        <dbReference type="EMBL" id="CAL1582759.1"/>
    </source>
</evidence>
<keyword evidence="2" id="KW-1185">Reference proteome</keyword>
<protein>
    <submittedName>
        <fullName evidence="1">Uncharacterized protein</fullName>
    </submittedName>
</protein>
<dbReference type="AlphaFoldDB" id="A0AAV2K5Q1"/>
<dbReference type="Proteomes" id="UP001497482">
    <property type="component" value="Chromosome 15"/>
</dbReference>
<evidence type="ECO:0000313" key="2">
    <source>
        <dbReference type="Proteomes" id="UP001497482"/>
    </source>
</evidence>
<proteinExistence type="predicted"/>
<dbReference type="EMBL" id="OZ035837">
    <property type="protein sequence ID" value="CAL1582759.1"/>
    <property type="molecule type" value="Genomic_DNA"/>
</dbReference>
<name>A0AAV2K5Q1_KNICA</name>
<sequence length="68" mass="7777">MESQASCPHQVFETQPCKGGKCQSYQWRTGAWSNNHRAVWCQRSDGVKVTGERLHLSEHGHLRRSSSH</sequence>
<accession>A0AAV2K5Q1</accession>
<gene>
    <name evidence="1" type="ORF">KC01_LOCUS13311</name>
</gene>
<organism evidence="1 2">
    <name type="scientific">Knipowitschia caucasica</name>
    <name type="common">Caucasian dwarf goby</name>
    <name type="synonym">Pomatoschistus caucasicus</name>
    <dbReference type="NCBI Taxonomy" id="637954"/>
    <lineage>
        <taxon>Eukaryota</taxon>
        <taxon>Metazoa</taxon>
        <taxon>Chordata</taxon>
        <taxon>Craniata</taxon>
        <taxon>Vertebrata</taxon>
        <taxon>Euteleostomi</taxon>
        <taxon>Actinopterygii</taxon>
        <taxon>Neopterygii</taxon>
        <taxon>Teleostei</taxon>
        <taxon>Neoteleostei</taxon>
        <taxon>Acanthomorphata</taxon>
        <taxon>Gobiaria</taxon>
        <taxon>Gobiiformes</taxon>
        <taxon>Gobioidei</taxon>
        <taxon>Gobiidae</taxon>
        <taxon>Gobiinae</taxon>
        <taxon>Knipowitschia</taxon>
    </lineage>
</organism>
<reference evidence="1 2" key="1">
    <citation type="submission" date="2024-04" db="EMBL/GenBank/DDBJ databases">
        <authorList>
            <person name="Waldvogel A.-M."/>
            <person name="Schoenle A."/>
        </authorList>
    </citation>
    <scope>NUCLEOTIDE SEQUENCE [LARGE SCALE GENOMIC DNA]</scope>
</reference>